<dbReference type="InterPro" id="IPR036259">
    <property type="entry name" value="MFS_trans_sf"/>
</dbReference>
<feature type="transmembrane region" description="Helical" evidence="5">
    <location>
        <begin position="381"/>
        <end position="400"/>
    </location>
</feature>
<dbReference type="SUPFAM" id="SSF103473">
    <property type="entry name" value="MFS general substrate transporter"/>
    <property type="match status" value="1"/>
</dbReference>
<feature type="transmembrane region" description="Helical" evidence="5">
    <location>
        <begin position="260"/>
        <end position="282"/>
    </location>
</feature>
<keyword evidence="4 5" id="KW-0472">Membrane</keyword>
<feature type="transmembrane region" description="Helical" evidence="5">
    <location>
        <begin position="161"/>
        <end position="183"/>
    </location>
</feature>
<feature type="transmembrane region" description="Helical" evidence="5">
    <location>
        <begin position="319"/>
        <end position="343"/>
    </location>
</feature>
<evidence type="ECO:0000256" key="5">
    <source>
        <dbReference type="SAM" id="Phobius"/>
    </source>
</evidence>
<dbReference type="Gene3D" id="1.20.1250.20">
    <property type="entry name" value="MFS general substrate transporter like domains"/>
    <property type="match status" value="2"/>
</dbReference>
<keyword evidence="8" id="KW-1185">Reference proteome</keyword>
<dbReference type="Proteomes" id="UP000654471">
    <property type="component" value="Unassembled WGS sequence"/>
</dbReference>
<evidence type="ECO:0000256" key="1">
    <source>
        <dbReference type="ARBA" id="ARBA00004651"/>
    </source>
</evidence>
<gene>
    <name evidence="7" type="primary">yybO</name>
    <name evidence="7" type="ORF">GCM10010211_09060</name>
</gene>
<dbReference type="InterPro" id="IPR011701">
    <property type="entry name" value="MFS"/>
</dbReference>
<reference evidence="8" key="1">
    <citation type="journal article" date="2019" name="Int. J. Syst. Evol. Microbiol.">
        <title>The Global Catalogue of Microorganisms (GCM) 10K type strain sequencing project: providing services to taxonomists for standard genome sequencing and annotation.</title>
        <authorList>
            <consortium name="The Broad Institute Genomics Platform"/>
            <consortium name="The Broad Institute Genome Sequencing Center for Infectious Disease"/>
            <person name="Wu L."/>
            <person name="Ma J."/>
        </authorList>
    </citation>
    <scope>NUCLEOTIDE SEQUENCE [LARGE SCALE GENOMIC DNA]</scope>
    <source>
        <strain evidence="8">JCM 3399</strain>
    </source>
</reference>
<comment type="subcellular location">
    <subcellularLocation>
        <location evidence="1">Cell membrane</location>
        <topology evidence="1">Multi-pass membrane protein</topology>
    </subcellularLocation>
</comment>
<evidence type="ECO:0000313" key="7">
    <source>
        <dbReference type="EMBL" id="GGU47369.1"/>
    </source>
</evidence>
<feature type="transmembrane region" description="Helical" evidence="5">
    <location>
        <begin position="294"/>
        <end position="313"/>
    </location>
</feature>
<feature type="transmembrane region" description="Helical" evidence="5">
    <location>
        <begin position="81"/>
        <end position="108"/>
    </location>
</feature>
<proteinExistence type="predicted"/>
<dbReference type="Pfam" id="PF07690">
    <property type="entry name" value="MFS_1"/>
    <property type="match status" value="1"/>
</dbReference>
<dbReference type="InterPro" id="IPR050382">
    <property type="entry name" value="MFS_Na/Anion_cotransporter"/>
</dbReference>
<dbReference type="CDD" id="cd17319">
    <property type="entry name" value="MFS_ExuT_GudP_like"/>
    <property type="match status" value="1"/>
</dbReference>
<evidence type="ECO:0000256" key="3">
    <source>
        <dbReference type="ARBA" id="ARBA00022989"/>
    </source>
</evidence>
<accession>A0ABQ2USJ1</accession>
<keyword evidence="3 5" id="KW-1133">Transmembrane helix</keyword>
<name>A0ABQ2USJ1_9ACTN</name>
<dbReference type="EMBL" id="BMRP01000002">
    <property type="protein sequence ID" value="GGU47369.1"/>
    <property type="molecule type" value="Genomic_DNA"/>
</dbReference>
<comment type="caution">
    <text evidence="7">The sequence shown here is derived from an EMBL/GenBank/DDBJ whole genome shotgun (WGS) entry which is preliminary data.</text>
</comment>
<dbReference type="InterPro" id="IPR020846">
    <property type="entry name" value="MFS_dom"/>
</dbReference>
<dbReference type="PANTHER" id="PTHR11662">
    <property type="entry name" value="SOLUTE CARRIER FAMILY 17"/>
    <property type="match status" value="1"/>
</dbReference>
<protein>
    <submittedName>
        <fullName evidence="7">Transporter YybO</fullName>
    </submittedName>
</protein>
<evidence type="ECO:0000313" key="8">
    <source>
        <dbReference type="Proteomes" id="UP000654471"/>
    </source>
</evidence>
<feature type="transmembrane region" description="Helical" evidence="5">
    <location>
        <begin position="219"/>
        <end position="240"/>
    </location>
</feature>
<sequence length="421" mass="44414">MTPPGRARWAIGSLLAGSILVNFFDRTVFSVASVPLAEEFGLNLSELGVVLAAFSWSYCLVQLPCGLLVDRLGVKWLNRIAIPLWAAASLLTAVASGLGLVIMARVLLGLAEGPSMVGASKATAAWFPTVERGRATALFDGATKFANVLAFPVLAWVISAWGWRAGFLFTTVLSLLFAVAWWWGYRDPAGHLRPPDAEHACGRGGTTGEWRGVLGSRRIWAISLGFACYGYTINVVLTWMPVYFQREFGVALGSAGLYAMVPWLVATVAELVCGGWLVDRMVRGGRDAVAGRRPVLLGGLALGATIGCVRWAASPLDAVFWMSLSLGGLAVAAPVAWSLPGLLAPPGAVGAVGGLMNFANSAATTGGVLLTGWLAEITRSFDAPFVFAVVVLAVGGLLYWPALRTDRAPDAVTTETEKAFS</sequence>
<evidence type="ECO:0000256" key="2">
    <source>
        <dbReference type="ARBA" id="ARBA00022692"/>
    </source>
</evidence>
<keyword evidence="2 5" id="KW-0812">Transmembrane</keyword>
<feature type="transmembrane region" description="Helical" evidence="5">
    <location>
        <begin position="49"/>
        <end position="69"/>
    </location>
</feature>
<dbReference type="PROSITE" id="PS50850">
    <property type="entry name" value="MFS"/>
    <property type="match status" value="1"/>
</dbReference>
<evidence type="ECO:0000256" key="4">
    <source>
        <dbReference type="ARBA" id="ARBA00023136"/>
    </source>
</evidence>
<feature type="domain" description="Major facilitator superfamily (MFS) profile" evidence="6">
    <location>
        <begin position="11"/>
        <end position="407"/>
    </location>
</feature>
<evidence type="ECO:0000259" key="6">
    <source>
        <dbReference type="PROSITE" id="PS50850"/>
    </source>
</evidence>
<feature type="transmembrane region" description="Helical" evidence="5">
    <location>
        <begin position="355"/>
        <end position="375"/>
    </location>
</feature>
<organism evidence="7 8">
    <name type="scientific">Streptomyces albospinus</name>
    <dbReference type="NCBI Taxonomy" id="285515"/>
    <lineage>
        <taxon>Bacteria</taxon>
        <taxon>Bacillati</taxon>
        <taxon>Actinomycetota</taxon>
        <taxon>Actinomycetes</taxon>
        <taxon>Kitasatosporales</taxon>
        <taxon>Streptomycetaceae</taxon>
        <taxon>Streptomyces</taxon>
    </lineage>
</organism>
<dbReference type="PANTHER" id="PTHR11662:SF399">
    <property type="entry name" value="FI19708P1-RELATED"/>
    <property type="match status" value="1"/>
</dbReference>